<evidence type="ECO:0000259" key="1">
    <source>
        <dbReference type="PROSITE" id="PS50878"/>
    </source>
</evidence>
<dbReference type="PROSITE" id="PS50878">
    <property type="entry name" value="RT_POL"/>
    <property type="match status" value="1"/>
</dbReference>
<dbReference type="Proteomes" id="UP000215335">
    <property type="component" value="Unassembled WGS sequence"/>
</dbReference>
<dbReference type="AlphaFoldDB" id="A0A232ESY6"/>
<sequence>MDDLITVSEVETSKDDEMAEKILDHPYYQLIAHTKALEQLFEANPGLDIALDEVLEAVKHFKSQAHGSDGIPQSFINASLPAGFRTGHITQTTLLKLTDEIITGANRKLSTILILFDFSKAFNSVCHVSLLLKLKGYGFATSVIKWMASYRMGRKQAVQDRDNSHSTFRYLNTGVPQGSVLGPLLFALYITTSLAI</sequence>
<dbReference type="InterPro" id="IPR000477">
    <property type="entry name" value="RT_dom"/>
</dbReference>
<gene>
    <name evidence="2" type="ORF">TSAR_007545</name>
</gene>
<comment type="caution">
    <text evidence="2">The sequence shown here is derived from an EMBL/GenBank/DDBJ whole genome shotgun (WGS) entry which is preliminary data.</text>
</comment>
<evidence type="ECO:0000313" key="2">
    <source>
        <dbReference type="EMBL" id="OXU21470.1"/>
    </source>
</evidence>
<dbReference type="PANTHER" id="PTHR33332">
    <property type="entry name" value="REVERSE TRANSCRIPTASE DOMAIN-CONTAINING PROTEIN"/>
    <property type="match status" value="1"/>
</dbReference>
<dbReference type="Pfam" id="PF00078">
    <property type="entry name" value="RVT_1"/>
    <property type="match status" value="1"/>
</dbReference>
<dbReference type="OrthoDB" id="7698353at2759"/>
<dbReference type="EMBL" id="NNAY01002358">
    <property type="protein sequence ID" value="OXU21470.1"/>
    <property type="molecule type" value="Genomic_DNA"/>
</dbReference>
<feature type="domain" description="Reverse transcriptase" evidence="1">
    <location>
        <begin position="1"/>
        <end position="196"/>
    </location>
</feature>
<name>A0A232ESY6_9HYME</name>
<dbReference type="STRING" id="543379.A0A232ESY6"/>
<organism evidence="2 3">
    <name type="scientific">Trichomalopsis sarcophagae</name>
    <dbReference type="NCBI Taxonomy" id="543379"/>
    <lineage>
        <taxon>Eukaryota</taxon>
        <taxon>Metazoa</taxon>
        <taxon>Ecdysozoa</taxon>
        <taxon>Arthropoda</taxon>
        <taxon>Hexapoda</taxon>
        <taxon>Insecta</taxon>
        <taxon>Pterygota</taxon>
        <taxon>Neoptera</taxon>
        <taxon>Endopterygota</taxon>
        <taxon>Hymenoptera</taxon>
        <taxon>Apocrita</taxon>
        <taxon>Proctotrupomorpha</taxon>
        <taxon>Chalcidoidea</taxon>
        <taxon>Pteromalidae</taxon>
        <taxon>Pteromalinae</taxon>
        <taxon>Trichomalopsis</taxon>
    </lineage>
</organism>
<evidence type="ECO:0000313" key="3">
    <source>
        <dbReference type="Proteomes" id="UP000215335"/>
    </source>
</evidence>
<proteinExistence type="predicted"/>
<protein>
    <recommendedName>
        <fullName evidence="1">Reverse transcriptase domain-containing protein</fullName>
    </recommendedName>
</protein>
<accession>A0A232ESY6</accession>
<reference evidence="2 3" key="1">
    <citation type="journal article" date="2017" name="Curr. Biol.">
        <title>The Evolution of Venom by Co-option of Single-Copy Genes.</title>
        <authorList>
            <person name="Martinson E.O."/>
            <person name="Mrinalini"/>
            <person name="Kelkar Y.D."/>
            <person name="Chang C.H."/>
            <person name="Werren J.H."/>
        </authorList>
    </citation>
    <scope>NUCLEOTIDE SEQUENCE [LARGE SCALE GENOMIC DNA]</scope>
    <source>
        <strain evidence="2 3">Alberta</strain>
        <tissue evidence="2">Whole body</tissue>
    </source>
</reference>
<keyword evidence="3" id="KW-1185">Reference proteome</keyword>